<comment type="caution">
    <text evidence="1">The sequence shown here is derived from an EMBL/GenBank/DDBJ whole genome shotgun (WGS) entry which is preliminary data.</text>
</comment>
<dbReference type="EMBL" id="DRIG01000031">
    <property type="protein sequence ID" value="HEC78073.1"/>
    <property type="molecule type" value="Genomic_DNA"/>
</dbReference>
<dbReference type="Pfam" id="PF11164">
    <property type="entry name" value="DUF2948"/>
    <property type="match status" value="1"/>
</dbReference>
<reference evidence="1" key="1">
    <citation type="journal article" date="2020" name="mSystems">
        <title>Genome- and Community-Level Interaction Insights into Carbon Utilization and Element Cycling Functions of Hydrothermarchaeota in Hydrothermal Sediment.</title>
        <authorList>
            <person name="Zhou Z."/>
            <person name="Liu Y."/>
            <person name="Xu W."/>
            <person name="Pan J."/>
            <person name="Luo Z.H."/>
            <person name="Li M."/>
        </authorList>
    </citation>
    <scope>NUCLEOTIDE SEQUENCE</scope>
    <source>
        <strain evidence="1">HyVt-388</strain>
    </source>
</reference>
<name>A0A9C9JZQ6_UNCW3</name>
<protein>
    <submittedName>
        <fullName evidence="1">DUF2948 family protein</fullName>
    </submittedName>
</protein>
<proteinExistence type="predicted"/>
<evidence type="ECO:0000313" key="1">
    <source>
        <dbReference type="EMBL" id="HEC78073.1"/>
    </source>
</evidence>
<organism evidence="1 2">
    <name type="scientific">candidate division WOR-3 bacterium</name>
    <dbReference type="NCBI Taxonomy" id="2052148"/>
    <lineage>
        <taxon>Bacteria</taxon>
        <taxon>Bacteria division WOR-3</taxon>
    </lineage>
</organism>
<gene>
    <name evidence="1" type="ORF">ENI34_02900</name>
</gene>
<sequence>MVKILIKSESDLERAADYYHDAAFYLNSIKFDKKKEEFSLKLERVRWEETTVKMNLLFLKLCTAPRNASAITFNKVTNMQLSRTEEFFYNSEPADFIDVIIYHPDKKEIDFKCIFKTVVKLTVKELNGVFMDLNENLGKAHFIYLFGIEIGRH</sequence>
<dbReference type="Proteomes" id="UP000885826">
    <property type="component" value="Unassembled WGS sequence"/>
</dbReference>
<accession>A0A9C9JZQ6</accession>
<dbReference type="InterPro" id="IPR021335">
    <property type="entry name" value="DUF2948"/>
</dbReference>
<dbReference type="AlphaFoldDB" id="A0A9C9JZQ6"/>
<evidence type="ECO:0000313" key="2">
    <source>
        <dbReference type="Proteomes" id="UP000885826"/>
    </source>
</evidence>